<sequence>MERSGAHLLLPPPLLLTPVAAVHYRLQDAASFAGSRVHAAAAASALDCGLRCEGEPAQNCSGFTFEPANNTFSLYSDHCVESWPSPAWARCISQAVYIAFQPPTQTGGIRCG</sequence>
<evidence type="ECO:0008006" key="4">
    <source>
        <dbReference type="Google" id="ProtNLM"/>
    </source>
</evidence>
<evidence type="ECO:0000313" key="2">
    <source>
        <dbReference type="EMBL" id="KAF0298977.1"/>
    </source>
</evidence>
<keyword evidence="3" id="KW-1185">Reference proteome</keyword>
<feature type="chain" id="PRO_5025412925" description="Apple domain-containing protein" evidence="1">
    <location>
        <begin position="22"/>
        <end position="112"/>
    </location>
</feature>
<gene>
    <name evidence="2" type="ORF">FJT64_003679</name>
</gene>
<feature type="signal peptide" evidence="1">
    <location>
        <begin position="1"/>
        <end position="21"/>
    </location>
</feature>
<dbReference type="AlphaFoldDB" id="A0A6A4VS40"/>
<evidence type="ECO:0000313" key="3">
    <source>
        <dbReference type="Proteomes" id="UP000440578"/>
    </source>
</evidence>
<organism evidence="2 3">
    <name type="scientific">Amphibalanus amphitrite</name>
    <name type="common">Striped barnacle</name>
    <name type="synonym">Balanus amphitrite</name>
    <dbReference type="NCBI Taxonomy" id="1232801"/>
    <lineage>
        <taxon>Eukaryota</taxon>
        <taxon>Metazoa</taxon>
        <taxon>Ecdysozoa</taxon>
        <taxon>Arthropoda</taxon>
        <taxon>Crustacea</taxon>
        <taxon>Multicrustacea</taxon>
        <taxon>Cirripedia</taxon>
        <taxon>Thoracica</taxon>
        <taxon>Thoracicalcarea</taxon>
        <taxon>Balanomorpha</taxon>
        <taxon>Balanoidea</taxon>
        <taxon>Balanidae</taxon>
        <taxon>Amphibalaninae</taxon>
        <taxon>Amphibalanus</taxon>
    </lineage>
</organism>
<dbReference type="EMBL" id="VIIS01001399">
    <property type="protein sequence ID" value="KAF0298977.1"/>
    <property type="molecule type" value="Genomic_DNA"/>
</dbReference>
<comment type="caution">
    <text evidence="2">The sequence shown here is derived from an EMBL/GenBank/DDBJ whole genome shotgun (WGS) entry which is preliminary data.</text>
</comment>
<protein>
    <recommendedName>
        <fullName evidence="4">Apple domain-containing protein</fullName>
    </recommendedName>
</protein>
<keyword evidence="1" id="KW-0732">Signal</keyword>
<dbReference type="Proteomes" id="UP000440578">
    <property type="component" value="Unassembled WGS sequence"/>
</dbReference>
<reference evidence="2 3" key="1">
    <citation type="submission" date="2019-07" db="EMBL/GenBank/DDBJ databases">
        <title>Draft genome assembly of a fouling barnacle, Amphibalanus amphitrite (Darwin, 1854): The first reference genome for Thecostraca.</title>
        <authorList>
            <person name="Kim W."/>
        </authorList>
    </citation>
    <scope>NUCLEOTIDE SEQUENCE [LARGE SCALE GENOMIC DNA]</scope>
    <source>
        <strain evidence="2">SNU_AA5</strain>
        <tissue evidence="2">Soma without cirri and trophi</tissue>
    </source>
</reference>
<accession>A0A6A4VS40</accession>
<proteinExistence type="predicted"/>
<evidence type="ECO:0000256" key="1">
    <source>
        <dbReference type="SAM" id="SignalP"/>
    </source>
</evidence>
<name>A0A6A4VS40_AMPAM</name>